<evidence type="ECO:0000256" key="4">
    <source>
        <dbReference type="ARBA" id="ARBA00022679"/>
    </source>
</evidence>
<protein>
    <recommendedName>
        <fullName evidence="2">histidine kinase</fullName>
        <ecNumber evidence="2">2.7.13.3</ecNumber>
    </recommendedName>
</protein>
<dbReference type="InterPro" id="IPR005467">
    <property type="entry name" value="His_kinase_dom"/>
</dbReference>
<dbReference type="Pfam" id="PF07796">
    <property type="entry name" value="DUF1638"/>
    <property type="match status" value="1"/>
</dbReference>
<name>A0A644UF04_9ZZZZ</name>
<sequence>MSSQASSSTLAAFIPITNKITINNKVSGSQFPLTLLLVTCASMLDQVRQIVPLIPQDQFVIYPVLPCCLFAISGDTIRNQVDKSVLANEATIIIYGSCHPELNSLLDMYCDSNIRKIEGNNCWEMLLGPERVEKYLSQNSWLGNNSFLTKWNREVSKSFGSETRNGQVASSCGIEELTAFRFESNQPDEEIVKREAQKAGLPYSIHNESLDYLKNLIQSAIDKAHIENEARITSGLSPKAELIPLSLLETMKEIIYIIDNSGSTVTFISPIIEKLLSITTKEFKMTFLSTQNKGGYLYKKRSQIISKRSAFITDCLGRGFEDPLKIEYQIINGKGECRWIRETLNPQFKADGSIGAFAGRIEDITEWKTTEQQLTDLYQNEASLRHELETQIQNRIEFTRALVHELKTPLTPIMAASDTLSSGLKQEPWLNLAQNINKGAFNLNKRIDELLDLTRGEIGVLQIKKIPIDCIELSADIIQYIDAKLRKANLRLVFEHDENTIFIEADPDRLRQVLLNLLSNAIKYTPGSGLIKIKCFRTSTDVVFQIIDSGIGISSSDMAYLFEPYHRLERDRERFDGMGLGLALSKRFVELHGGRIWVENANEHGSIFTFTIPTLTPVKPEHLKLGYKNKRKSYEAAVN</sequence>
<evidence type="ECO:0000256" key="5">
    <source>
        <dbReference type="ARBA" id="ARBA00022777"/>
    </source>
</evidence>
<dbReference type="Pfam" id="PF00512">
    <property type="entry name" value="HisKA"/>
    <property type="match status" value="1"/>
</dbReference>
<dbReference type="InterPro" id="IPR036890">
    <property type="entry name" value="HATPase_C_sf"/>
</dbReference>
<dbReference type="GO" id="GO:0009927">
    <property type="term" value="F:histidine phosphotransfer kinase activity"/>
    <property type="evidence" value="ECO:0007669"/>
    <property type="project" value="TreeGrafter"/>
</dbReference>
<dbReference type="SMART" id="SM00388">
    <property type="entry name" value="HisKA"/>
    <property type="match status" value="1"/>
</dbReference>
<dbReference type="SUPFAM" id="SSF55874">
    <property type="entry name" value="ATPase domain of HSP90 chaperone/DNA topoisomerase II/histidine kinase"/>
    <property type="match status" value="1"/>
</dbReference>
<dbReference type="PROSITE" id="PS50109">
    <property type="entry name" value="HIS_KIN"/>
    <property type="match status" value="1"/>
</dbReference>
<dbReference type="InterPro" id="IPR003594">
    <property type="entry name" value="HATPase_dom"/>
</dbReference>
<dbReference type="EC" id="2.7.13.3" evidence="2"/>
<dbReference type="InterPro" id="IPR003661">
    <property type="entry name" value="HisK_dim/P_dom"/>
</dbReference>
<dbReference type="Gene3D" id="3.30.565.10">
    <property type="entry name" value="Histidine kinase-like ATPase, C-terminal domain"/>
    <property type="match status" value="1"/>
</dbReference>
<dbReference type="InterPro" id="IPR012437">
    <property type="entry name" value="DUF1638"/>
</dbReference>
<dbReference type="PROSITE" id="PS50113">
    <property type="entry name" value="PAC"/>
    <property type="match status" value="1"/>
</dbReference>
<dbReference type="FunFam" id="3.30.565.10:FF:000006">
    <property type="entry name" value="Sensor histidine kinase WalK"/>
    <property type="match status" value="1"/>
</dbReference>
<keyword evidence="3" id="KW-0597">Phosphoprotein</keyword>
<evidence type="ECO:0000256" key="3">
    <source>
        <dbReference type="ARBA" id="ARBA00022553"/>
    </source>
</evidence>
<dbReference type="Gene3D" id="3.30.450.20">
    <property type="entry name" value="PAS domain"/>
    <property type="match status" value="1"/>
</dbReference>
<dbReference type="PANTHER" id="PTHR43047:SF72">
    <property type="entry name" value="OSMOSENSING HISTIDINE PROTEIN KINASE SLN1"/>
    <property type="match status" value="1"/>
</dbReference>
<keyword evidence="4 8" id="KW-0808">Transferase</keyword>
<dbReference type="EMBL" id="VSSQ01000106">
    <property type="protein sequence ID" value="MPL77422.1"/>
    <property type="molecule type" value="Genomic_DNA"/>
</dbReference>
<gene>
    <name evidence="8" type="primary">sasA_76</name>
    <name evidence="8" type="ORF">SDC9_23278</name>
</gene>
<comment type="catalytic activity">
    <reaction evidence="1">
        <text>ATP + protein L-histidine = ADP + protein N-phospho-L-histidine.</text>
        <dbReference type="EC" id="2.7.13.3"/>
    </reaction>
</comment>
<feature type="domain" description="PAC" evidence="7">
    <location>
        <begin position="324"/>
        <end position="376"/>
    </location>
</feature>
<dbReference type="InterPro" id="IPR000700">
    <property type="entry name" value="PAS-assoc_C"/>
</dbReference>
<evidence type="ECO:0000256" key="1">
    <source>
        <dbReference type="ARBA" id="ARBA00000085"/>
    </source>
</evidence>
<keyword evidence="5 8" id="KW-0418">Kinase</keyword>
<dbReference type="InterPro" id="IPR035965">
    <property type="entry name" value="PAS-like_dom_sf"/>
</dbReference>
<dbReference type="PANTHER" id="PTHR43047">
    <property type="entry name" value="TWO-COMPONENT HISTIDINE PROTEIN KINASE"/>
    <property type="match status" value="1"/>
</dbReference>
<dbReference type="GO" id="GO:0005886">
    <property type="term" value="C:plasma membrane"/>
    <property type="evidence" value="ECO:0007669"/>
    <property type="project" value="TreeGrafter"/>
</dbReference>
<dbReference type="CDD" id="cd16922">
    <property type="entry name" value="HATPase_EvgS-ArcB-TorS-like"/>
    <property type="match status" value="1"/>
</dbReference>
<organism evidence="8">
    <name type="scientific">bioreactor metagenome</name>
    <dbReference type="NCBI Taxonomy" id="1076179"/>
    <lineage>
        <taxon>unclassified sequences</taxon>
        <taxon>metagenomes</taxon>
        <taxon>ecological metagenomes</taxon>
    </lineage>
</organism>
<feature type="domain" description="Histidine kinase" evidence="6">
    <location>
        <begin position="401"/>
        <end position="616"/>
    </location>
</feature>
<evidence type="ECO:0000256" key="2">
    <source>
        <dbReference type="ARBA" id="ARBA00012438"/>
    </source>
</evidence>
<evidence type="ECO:0000259" key="6">
    <source>
        <dbReference type="PROSITE" id="PS50109"/>
    </source>
</evidence>
<dbReference type="SUPFAM" id="SSF55785">
    <property type="entry name" value="PYP-like sensor domain (PAS domain)"/>
    <property type="match status" value="1"/>
</dbReference>
<evidence type="ECO:0000259" key="7">
    <source>
        <dbReference type="PROSITE" id="PS50113"/>
    </source>
</evidence>
<reference evidence="8" key="1">
    <citation type="submission" date="2019-08" db="EMBL/GenBank/DDBJ databases">
        <authorList>
            <person name="Kucharzyk K."/>
            <person name="Murdoch R.W."/>
            <person name="Higgins S."/>
            <person name="Loffler F."/>
        </authorList>
    </citation>
    <scope>NUCLEOTIDE SEQUENCE</scope>
</reference>
<comment type="caution">
    <text evidence="8">The sequence shown here is derived from an EMBL/GenBank/DDBJ whole genome shotgun (WGS) entry which is preliminary data.</text>
</comment>
<dbReference type="SMART" id="SM00387">
    <property type="entry name" value="HATPase_c"/>
    <property type="match status" value="1"/>
</dbReference>
<dbReference type="SUPFAM" id="SSF47384">
    <property type="entry name" value="Homodimeric domain of signal transducing histidine kinase"/>
    <property type="match status" value="1"/>
</dbReference>
<evidence type="ECO:0000313" key="8">
    <source>
        <dbReference type="EMBL" id="MPL77422.1"/>
    </source>
</evidence>
<dbReference type="Gene3D" id="1.10.287.130">
    <property type="match status" value="1"/>
</dbReference>
<dbReference type="InterPro" id="IPR004358">
    <property type="entry name" value="Sig_transdc_His_kin-like_C"/>
</dbReference>
<dbReference type="PRINTS" id="PR00344">
    <property type="entry name" value="BCTRLSENSOR"/>
</dbReference>
<dbReference type="GO" id="GO:0000155">
    <property type="term" value="F:phosphorelay sensor kinase activity"/>
    <property type="evidence" value="ECO:0007669"/>
    <property type="project" value="InterPro"/>
</dbReference>
<dbReference type="AlphaFoldDB" id="A0A644UF04"/>
<dbReference type="InterPro" id="IPR036097">
    <property type="entry name" value="HisK_dim/P_sf"/>
</dbReference>
<dbReference type="Pfam" id="PF02518">
    <property type="entry name" value="HATPase_c"/>
    <property type="match status" value="1"/>
</dbReference>
<dbReference type="CDD" id="cd00082">
    <property type="entry name" value="HisKA"/>
    <property type="match status" value="1"/>
</dbReference>
<proteinExistence type="predicted"/>
<accession>A0A644UF04</accession>